<evidence type="ECO:0000256" key="1">
    <source>
        <dbReference type="ARBA" id="ARBA00009934"/>
    </source>
</evidence>
<dbReference type="PANTHER" id="PTHR12835:SF5">
    <property type="entry name" value="BIOTIN--PROTEIN LIGASE"/>
    <property type="match status" value="1"/>
</dbReference>
<comment type="similarity">
    <text evidence="1">Belongs to the biotin--protein ligase family.</text>
</comment>
<sequence>MNRIYCFLGARSLVTTNNLRNDLLRIQGASRIGFGFTTSMTNQTKPPNILAYAPEPSAKACMVDMLRGLVRVDTYTVYPMTEGQMEARAWLDSTALLMVHGQLDEGVARVAVDYFLGGGKVMAVCSNLLRLVLPNRVKDDESRNESVLLSYDRWQNTTMEQEILDWTAEEDECREVARNSAGVEQELRIKILARESTFNTPSILNLKCLDTKGNGIFTQLHLNLDREPERDILKHLLDKHLEISIKECMHQEQIQYKNAFLIGSLHEKNNFLKSTQKVLNLTNLEMRFCNSSENLPASSETKLMVLVDRHPEDFSVEDYFSTLKTSFLGRTAIYCPMVTSSMDVVSNTTWSDGFAVISRCQSRGSGRNNNQWLSPEGCAMFSLQLHVPLASALGQRLPMIQHLVAVAVVKAIRSIPGYEKLDIRVKWPNDIYANGCTKIGGLIINSQLCGMEAVVNVGCGVNLSNSKPTMCINDLIREYNKLKGTSLPLLGIEQTLAYIFNEIDRIYVSVQEKDDLQDLYDLYYKYWLHSNRSVIVKSEDGEEIAGTISGIDEYGFLLVNTNKEGKPICVHPDGNSFDMMKGLIIPKYY</sequence>
<evidence type="ECO:0000313" key="5">
    <source>
        <dbReference type="Proteomes" id="UP000682892"/>
    </source>
</evidence>
<keyword evidence="2" id="KW-0436">Ligase</keyword>
<dbReference type="OMA" id="ICHERFF"/>
<dbReference type="HOGENOM" id="CLU_006150_2_1_1"/>
<dbReference type="GO" id="GO:0004077">
    <property type="term" value="F:biotin--[biotin carboxyl-carrier protein] ligase activity"/>
    <property type="evidence" value="ECO:0007669"/>
    <property type="project" value="InterPro"/>
</dbReference>
<reference evidence="4" key="2">
    <citation type="journal article" date="2007" name="Science">
        <title>Genome sequence of Aedes aegypti, a major arbovirus vector.</title>
        <authorList>
            <person name="Nene V."/>
            <person name="Wortman J.R."/>
            <person name="Lawson D."/>
            <person name="Haas B."/>
            <person name="Kodira C."/>
            <person name="Tu Z.J."/>
            <person name="Loftus B."/>
            <person name="Xi Z."/>
            <person name="Megy K."/>
            <person name="Grabherr M."/>
            <person name="Ren Q."/>
            <person name="Zdobnov E.M."/>
            <person name="Lobo N.F."/>
            <person name="Campbell K.S."/>
            <person name="Brown S.E."/>
            <person name="Bonaldo M.F."/>
            <person name="Zhu J."/>
            <person name="Sinkins S.P."/>
            <person name="Hogenkamp D.G."/>
            <person name="Amedeo P."/>
            <person name="Arensburger P."/>
            <person name="Atkinson P.W."/>
            <person name="Bidwell S."/>
            <person name="Biedler J."/>
            <person name="Birney E."/>
            <person name="Bruggner R.V."/>
            <person name="Costas J."/>
            <person name="Coy M.R."/>
            <person name="Crabtree J."/>
            <person name="Crawford M."/>
            <person name="Debruyn B."/>
            <person name="Decaprio D."/>
            <person name="Eiglmeier K."/>
            <person name="Eisenstadt E."/>
            <person name="El-Dorry H."/>
            <person name="Gelbart W.M."/>
            <person name="Gomes S.L."/>
            <person name="Hammond M."/>
            <person name="Hannick L.I."/>
            <person name="Hogan J.R."/>
            <person name="Holmes M.H."/>
            <person name="Jaffe D."/>
            <person name="Johnston J.S."/>
            <person name="Kennedy R.C."/>
            <person name="Koo H."/>
            <person name="Kravitz S."/>
            <person name="Kriventseva E.V."/>
            <person name="Kulp D."/>
            <person name="Labutti K."/>
            <person name="Lee E."/>
            <person name="Li S."/>
            <person name="Lovin D.D."/>
            <person name="Mao C."/>
            <person name="Mauceli E."/>
            <person name="Menck C.F."/>
            <person name="Miller J.R."/>
            <person name="Montgomery P."/>
            <person name="Mori A."/>
            <person name="Nascimento A.L."/>
            <person name="Naveira H.F."/>
            <person name="Nusbaum C."/>
            <person name="O'leary S."/>
            <person name="Orvis J."/>
            <person name="Pertea M."/>
            <person name="Quesneville H."/>
            <person name="Reidenbach K.R."/>
            <person name="Rogers Y.H."/>
            <person name="Roth C.W."/>
            <person name="Schneider J.R."/>
            <person name="Schatz M."/>
            <person name="Shumway M."/>
            <person name="Stanke M."/>
            <person name="Stinson E.O."/>
            <person name="Tubio J.M."/>
            <person name="Vanzee J.P."/>
            <person name="Verjovski-Almeida S."/>
            <person name="Werner D."/>
            <person name="White O."/>
            <person name="Wyder S."/>
            <person name="Zeng Q."/>
            <person name="Zhao Q."/>
            <person name="Zhao Y."/>
            <person name="Hill C.A."/>
            <person name="Raikhel A.S."/>
            <person name="Soares M.B."/>
            <person name="Knudson D.L."/>
            <person name="Lee N.H."/>
            <person name="Galagan J."/>
            <person name="Salzberg S.L."/>
            <person name="Paulsen I.T."/>
            <person name="Dimopoulos G."/>
            <person name="Collins F.H."/>
            <person name="Birren B."/>
            <person name="Fraser-Liggett C.M."/>
            <person name="Severson D.W."/>
        </authorList>
    </citation>
    <scope>NUCLEOTIDE SEQUENCE [LARGE SCALE GENOMIC DNA]</scope>
    <source>
        <strain evidence="4">Liverpool</strain>
    </source>
</reference>
<proteinExistence type="inferred from homology"/>
<gene>
    <name evidence="4" type="ORF">AAEL801148</name>
    <name evidence="4" type="ORF">AaeL_AAEL009340</name>
</gene>
<dbReference type="VEuPathDB" id="VectorBase:AAEL009340"/>
<dbReference type="SUPFAM" id="SSF55681">
    <property type="entry name" value="Class II aaRS and biotin synthetases"/>
    <property type="match status" value="1"/>
</dbReference>
<dbReference type="Gene3D" id="3.30.930.10">
    <property type="entry name" value="Bira Bifunctional Protein, Domain 2"/>
    <property type="match status" value="1"/>
</dbReference>
<dbReference type="Proteomes" id="UP000682892">
    <property type="component" value="Unassembled WGS sequence"/>
</dbReference>
<dbReference type="NCBIfam" id="TIGR00121">
    <property type="entry name" value="birA_ligase"/>
    <property type="match status" value="1"/>
</dbReference>
<dbReference type="InterPro" id="IPR004143">
    <property type="entry name" value="BPL_LPL_catalytic"/>
</dbReference>
<evidence type="ECO:0000259" key="3">
    <source>
        <dbReference type="PROSITE" id="PS51733"/>
    </source>
</evidence>
<dbReference type="Pfam" id="PF03099">
    <property type="entry name" value="BPL_LplA_LipB"/>
    <property type="match status" value="1"/>
</dbReference>
<accession>Q16W46</accession>
<dbReference type="PhylomeDB" id="Q16W46"/>
<dbReference type="GO" id="GO:0005737">
    <property type="term" value="C:cytoplasm"/>
    <property type="evidence" value="ECO:0007669"/>
    <property type="project" value="TreeGrafter"/>
</dbReference>
<dbReference type="CTD" id="40659"/>
<dbReference type="PANTHER" id="PTHR12835">
    <property type="entry name" value="BIOTIN PROTEIN LIGASE"/>
    <property type="match status" value="1"/>
</dbReference>
<dbReference type="CDD" id="cd16442">
    <property type="entry name" value="BPL"/>
    <property type="match status" value="1"/>
</dbReference>
<dbReference type="AlphaFoldDB" id="Q16W46"/>
<dbReference type="STRING" id="7159.Q16W46"/>
<dbReference type="PROSITE" id="PS51733">
    <property type="entry name" value="BPL_LPL_CATALYTIC"/>
    <property type="match status" value="1"/>
</dbReference>
<dbReference type="InterPro" id="IPR003142">
    <property type="entry name" value="BPL_C"/>
</dbReference>
<dbReference type="InterPro" id="IPR045864">
    <property type="entry name" value="aa-tRNA-synth_II/BPL/LPL"/>
</dbReference>
<dbReference type="KEGG" id="aag:5571860"/>
<dbReference type="InterPro" id="IPR004408">
    <property type="entry name" value="Biotin_CoA_COase_ligase"/>
</dbReference>
<reference evidence="4" key="3">
    <citation type="submission" date="2012-09" db="EMBL/GenBank/DDBJ databases">
        <authorList>
            <consortium name="VectorBase"/>
        </authorList>
    </citation>
    <scope>NUCLEOTIDE SEQUENCE</scope>
    <source>
        <strain evidence="4">Liverpool</strain>
    </source>
</reference>
<name>Q16W46_AEDAE</name>
<dbReference type="EMBL" id="CH477575">
    <property type="protein sequence ID" value="EAT38807.1"/>
    <property type="molecule type" value="Genomic_DNA"/>
</dbReference>
<evidence type="ECO:0000256" key="2">
    <source>
        <dbReference type="ARBA" id="ARBA00022598"/>
    </source>
</evidence>
<feature type="domain" description="BPL/LPL catalytic" evidence="3">
    <location>
        <begin position="317"/>
        <end position="508"/>
    </location>
</feature>
<organism evidence="4 5">
    <name type="scientific">Aedes aegypti</name>
    <name type="common">Yellowfever mosquito</name>
    <name type="synonym">Culex aegypti</name>
    <dbReference type="NCBI Taxonomy" id="7159"/>
    <lineage>
        <taxon>Eukaryota</taxon>
        <taxon>Metazoa</taxon>
        <taxon>Ecdysozoa</taxon>
        <taxon>Arthropoda</taxon>
        <taxon>Hexapoda</taxon>
        <taxon>Insecta</taxon>
        <taxon>Pterygota</taxon>
        <taxon>Neoptera</taxon>
        <taxon>Endopterygota</taxon>
        <taxon>Diptera</taxon>
        <taxon>Nematocera</taxon>
        <taxon>Culicoidea</taxon>
        <taxon>Culicidae</taxon>
        <taxon>Culicinae</taxon>
        <taxon>Aedini</taxon>
        <taxon>Aedes</taxon>
        <taxon>Stegomyia</taxon>
    </lineage>
</organism>
<reference evidence="4" key="1">
    <citation type="submission" date="2005-10" db="EMBL/GenBank/DDBJ databases">
        <authorList>
            <person name="Loftus B.J."/>
            <person name="Nene V.M."/>
            <person name="Hannick L.I."/>
            <person name="Bidwell S."/>
            <person name="Haas B."/>
            <person name="Amedeo P."/>
            <person name="Orvis J."/>
            <person name="Wortman J.R."/>
            <person name="White O.R."/>
            <person name="Salzberg S."/>
            <person name="Shumway M."/>
            <person name="Koo H."/>
            <person name="Zhao Y."/>
            <person name="Holmes M."/>
            <person name="Miller J."/>
            <person name="Schatz M."/>
            <person name="Pop M."/>
            <person name="Pai G."/>
            <person name="Utterback T."/>
            <person name="Rogers Y.-H."/>
            <person name="Kravitz S."/>
            <person name="Fraser C.M."/>
        </authorList>
    </citation>
    <scope>NUCLEOTIDE SEQUENCE</scope>
    <source>
        <strain evidence="4">Liverpool</strain>
    </source>
</reference>
<dbReference type="OrthoDB" id="10250105at2759"/>
<protein>
    <submittedName>
        <fullName evidence="4">AAEL009340-PA</fullName>
    </submittedName>
</protein>
<dbReference type="Pfam" id="PF02237">
    <property type="entry name" value="BPL_C"/>
    <property type="match status" value="1"/>
</dbReference>
<dbReference type="GeneID" id="5571860"/>
<dbReference type="PaxDb" id="7159-AAEL009340-PA"/>
<dbReference type="eggNOG" id="KOG1536">
    <property type="taxonomic scope" value="Eukaryota"/>
</dbReference>
<evidence type="ECO:0000313" key="4">
    <source>
        <dbReference type="EMBL" id="EAT38807.1"/>
    </source>
</evidence>